<evidence type="ECO:0000313" key="3">
    <source>
        <dbReference type="EMBL" id="KAJ4805995.1"/>
    </source>
</evidence>
<dbReference type="PANTHER" id="PTHR37230:SF1">
    <property type="entry name" value="OS06G0731300 PROTEIN"/>
    <property type="match status" value="1"/>
</dbReference>
<reference evidence="3" key="1">
    <citation type="submission" date="2022-08" db="EMBL/GenBank/DDBJ databases">
        <authorList>
            <person name="Marques A."/>
        </authorList>
    </citation>
    <scope>NUCLEOTIDE SEQUENCE</scope>
    <source>
        <strain evidence="3">RhyPub2mFocal</strain>
        <tissue evidence="3">Leaves</tissue>
    </source>
</reference>
<keyword evidence="3" id="KW-0472">Membrane</keyword>
<gene>
    <name evidence="2" type="ORF">LUZ62_003783</name>
    <name evidence="3" type="ORF">LUZ62_018561</name>
</gene>
<organism evidence="3 4">
    <name type="scientific">Rhynchospora pubera</name>
    <dbReference type="NCBI Taxonomy" id="906938"/>
    <lineage>
        <taxon>Eukaryota</taxon>
        <taxon>Viridiplantae</taxon>
        <taxon>Streptophyta</taxon>
        <taxon>Embryophyta</taxon>
        <taxon>Tracheophyta</taxon>
        <taxon>Spermatophyta</taxon>
        <taxon>Magnoliopsida</taxon>
        <taxon>Liliopsida</taxon>
        <taxon>Poales</taxon>
        <taxon>Cyperaceae</taxon>
        <taxon>Cyperoideae</taxon>
        <taxon>Rhynchosporeae</taxon>
        <taxon>Rhynchospora</taxon>
    </lineage>
</organism>
<dbReference type="Pfam" id="PF25433">
    <property type="entry name" value="DUF7895"/>
    <property type="match status" value="1"/>
</dbReference>
<dbReference type="PANTHER" id="PTHR37230">
    <property type="entry name" value="OS06G0731300 PROTEIN"/>
    <property type="match status" value="1"/>
</dbReference>
<dbReference type="EMBL" id="JAMFTS010004966">
    <property type="protein sequence ID" value="KAJ4734226.1"/>
    <property type="molecule type" value="Genomic_DNA"/>
</dbReference>
<evidence type="ECO:0000259" key="1">
    <source>
        <dbReference type="Pfam" id="PF25433"/>
    </source>
</evidence>
<proteinExistence type="predicted"/>
<evidence type="ECO:0000313" key="2">
    <source>
        <dbReference type="EMBL" id="KAJ4734226.1"/>
    </source>
</evidence>
<keyword evidence="4" id="KW-1185">Reference proteome</keyword>
<protein>
    <submittedName>
        <fullName evidence="3">Transmembrane protein</fullName>
    </submittedName>
</protein>
<feature type="domain" description="DUF7895" evidence="1">
    <location>
        <begin position="123"/>
        <end position="195"/>
    </location>
</feature>
<keyword evidence="3" id="KW-0812">Transmembrane</keyword>
<dbReference type="EMBL" id="JAMFTS010000001">
    <property type="protein sequence ID" value="KAJ4805995.1"/>
    <property type="molecule type" value="Genomic_DNA"/>
</dbReference>
<dbReference type="AlphaFoldDB" id="A0AAV8GQU1"/>
<dbReference type="InterPro" id="IPR057217">
    <property type="entry name" value="DUF7895"/>
</dbReference>
<dbReference type="Proteomes" id="UP001140206">
    <property type="component" value="Chromosome 1"/>
</dbReference>
<sequence>MKRQREFHLSTSLLPYQLRCTSQYRSEKTSGAGAALAMELASSFPSHRLNFRSRTAINAPLLLHPHPCSSKSCHIRREKSCLQFALPETAASILVTSVAVGAAATLLAKRLKPSEPATTEALKVCEECDGSGLCSECKGEGYIFKKISDESAQKARMASKSASTRYTAGLPTKWTYCFKCSSARSCRACGGSGQVKL</sequence>
<name>A0AAV8GQU1_9POAL</name>
<evidence type="ECO:0000313" key="4">
    <source>
        <dbReference type="Proteomes" id="UP001140206"/>
    </source>
</evidence>
<accession>A0AAV8GQU1</accession>
<comment type="caution">
    <text evidence="3">The sequence shown here is derived from an EMBL/GenBank/DDBJ whole genome shotgun (WGS) entry which is preliminary data.</text>
</comment>